<comment type="subcellular location">
    <subcellularLocation>
        <location evidence="1">Nucleus</location>
    </subcellularLocation>
</comment>
<keyword evidence="1" id="KW-0539">Nucleus</keyword>
<dbReference type="InterPro" id="IPR039353">
    <property type="entry name" value="TF_Adf1"/>
</dbReference>
<dbReference type="GO" id="GO:0005634">
    <property type="term" value="C:nucleus"/>
    <property type="evidence" value="ECO:0007669"/>
    <property type="project" value="UniProtKB-SubCell"/>
</dbReference>
<evidence type="ECO:0000313" key="5">
    <source>
        <dbReference type="Proteomes" id="UP000504629"/>
    </source>
</evidence>
<feature type="region of interest" description="Disordered" evidence="2">
    <location>
        <begin position="284"/>
        <end position="308"/>
    </location>
</feature>
<evidence type="ECO:0000313" key="6">
    <source>
        <dbReference type="RefSeq" id="XP_028025665.1"/>
    </source>
</evidence>
<dbReference type="OrthoDB" id="7294180at2759"/>
<feature type="domain" description="MADF" evidence="3">
    <location>
        <begin position="15"/>
        <end position="96"/>
    </location>
</feature>
<proteinExistence type="predicted"/>
<dbReference type="InterPro" id="IPR004210">
    <property type="entry name" value="BESS_motif"/>
</dbReference>
<gene>
    <name evidence="6" type="primary">LOC114239585</name>
</gene>
<dbReference type="RefSeq" id="XP_028025665.1">
    <property type="nucleotide sequence ID" value="XM_028169864.1"/>
</dbReference>
<dbReference type="Proteomes" id="UP000504629">
    <property type="component" value="Unplaced"/>
</dbReference>
<dbReference type="PROSITE" id="PS51029">
    <property type="entry name" value="MADF"/>
    <property type="match status" value="2"/>
</dbReference>
<evidence type="ECO:0000256" key="1">
    <source>
        <dbReference type="PROSITE-ProRule" id="PRU00371"/>
    </source>
</evidence>
<dbReference type="Pfam" id="PF10545">
    <property type="entry name" value="MADF_DNA_bdg"/>
    <property type="match status" value="2"/>
</dbReference>
<evidence type="ECO:0000259" key="4">
    <source>
        <dbReference type="PROSITE" id="PS51031"/>
    </source>
</evidence>
<reference evidence="6" key="1">
    <citation type="submission" date="2025-08" db="UniProtKB">
        <authorList>
            <consortium name="RefSeq"/>
        </authorList>
    </citation>
    <scope>IDENTIFICATION</scope>
    <source>
        <tissue evidence="6">Silk gland</tissue>
    </source>
</reference>
<feature type="region of interest" description="Disordered" evidence="2">
    <location>
        <begin position="231"/>
        <end position="250"/>
    </location>
</feature>
<name>A0A6J2J8C5_BOMMA</name>
<dbReference type="SMART" id="SM00595">
    <property type="entry name" value="MADF"/>
    <property type="match status" value="2"/>
</dbReference>
<dbReference type="GO" id="GO:0003677">
    <property type="term" value="F:DNA binding"/>
    <property type="evidence" value="ECO:0007669"/>
    <property type="project" value="InterPro"/>
</dbReference>
<dbReference type="GeneID" id="114239585"/>
<dbReference type="InterPro" id="IPR006578">
    <property type="entry name" value="MADF-dom"/>
</dbReference>
<organism evidence="5 6">
    <name type="scientific">Bombyx mandarina</name>
    <name type="common">Wild silk moth</name>
    <name type="synonym">Wild silkworm</name>
    <dbReference type="NCBI Taxonomy" id="7092"/>
    <lineage>
        <taxon>Eukaryota</taxon>
        <taxon>Metazoa</taxon>
        <taxon>Ecdysozoa</taxon>
        <taxon>Arthropoda</taxon>
        <taxon>Hexapoda</taxon>
        <taxon>Insecta</taxon>
        <taxon>Pterygota</taxon>
        <taxon>Neoptera</taxon>
        <taxon>Endopterygota</taxon>
        <taxon>Lepidoptera</taxon>
        <taxon>Glossata</taxon>
        <taxon>Ditrysia</taxon>
        <taxon>Bombycoidea</taxon>
        <taxon>Bombycidae</taxon>
        <taxon>Bombycinae</taxon>
        <taxon>Bombyx</taxon>
    </lineage>
</organism>
<feature type="domain" description="MADF" evidence="3">
    <location>
        <begin position="145"/>
        <end position="224"/>
    </location>
</feature>
<dbReference type="GO" id="GO:0006357">
    <property type="term" value="P:regulation of transcription by RNA polymerase II"/>
    <property type="evidence" value="ECO:0007669"/>
    <property type="project" value="TreeGrafter"/>
</dbReference>
<dbReference type="PANTHER" id="PTHR12243:SF67">
    <property type="entry name" value="COREPRESSOR OF PANGOLIN, ISOFORM A-RELATED"/>
    <property type="match status" value="1"/>
</dbReference>
<feature type="domain" description="BESS" evidence="4">
    <location>
        <begin position="305"/>
        <end position="344"/>
    </location>
</feature>
<sequence length="346" mass="41231">MKTKPKGARAKNMDKLIEAVQARECLWDKSYRGHRNRFKLERYWNEVAAEVGTSSLNCRKRWKNLKDQCRKEMKKGPGESEWPHFQKLKFIHHQFLAEEEEGDEDTADEVFNSLDESMKRPKLGYTMRKKLLMNKRRTIDVDMNKLIELVQAREIIWNRQLKGHHNWYKLDECWKEVSQQLEVTRDEARLKWKYLRDQARKEVRKQDSEWEFLPKLQFLTNQFNDYEGNEIPEDHFNDSHDYEPDPGTSYYNIEPPPETAPDVSVKEDDFDEFDTKPVIMEADFYDDDDEAQKSTTGGEPREPAKDEDIGFFNSLLPHVKKLGPAKKLMLRMKIQELVYNTVYNEP</sequence>
<evidence type="ECO:0000256" key="2">
    <source>
        <dbReference type="SAM" id="MobiDB-lite"/>
    </source>
</evidence>
<dbReference type="GO" id="GO:0005667">
    <property type="term" value="C:transcription regulator complex"/>
    <property type="evidence" value="ECO:0007669"/>
    <property type="project" value="TreeGrafter"/>
</dbReference>
<dbReference type="Pfam" id="PF02944">
    <property type="entry name" value="BESS"/>
    <property type="match status" value="1"/>
</dbReference>
<feature type="compositionally biased region" description="Basic and acidic residues" evidence="2">
    <location>
        <begin position="232"/>
        <end position="243"/>
    </location>
</feature>
<dbReference type="PROSITE" id="PS51031">
    <property type="entry name" value="BESS"/>
    <property type="match status" value="1"/>
</dbReference>
<dbReference type="AlphaFoldDB" id="A0A6J2J8C5"/>
<feature type="compositionally biased region" description="Basic and acidic residues" evidence="2">
    <location>
        <begin position="299"/>
        <end position="308"/>
    </location>
</feature>
<accession>A0A6J2J8C5</accession>
<keyword evidence="5" id="KW-1185">Reference proteome</keyword>
<dbReference type="KEGG" id="bman:114239585"/>
<evidence type="ECO:0000259" key="3">
    <source>
        <dbReference type="PROSITE" id="PS51029"/>
    </source>
</evidence>
<dbReference type="PANTHER" id="PTHR12243">
    <property type="entry name" value="MADF DOMAIN TRANSCRIPTION FACTOR"/>
    <property type="match status" value="1"/>
</dbReference>
<protein>
    <submittedName>
        <fullName evidence="6">Uncharacterized protein LOC114239585</fullName>
    </submittedName>
</protein>